<evidence type="ECO:0000256" key="6">
    <source>
        <dbReference type="PROSITE-ProRule" id="PRU01324"/>
    </source>
</evidence>
<keyword evidence="3" id="KW-0805">Transcription regulation</keyword>
<comment type="similarity">
    <text evidence="2 6">Belongs to the ELL/occludin family.</text>
</comment>
<evidence type="ECO:0000256" key="7">
    <source>
        <dbReference type="SAM" id="MobiDB-lite"/>
    </source>
</evidence>
<name>A0A9Q1DKE3_CONCO</name>
<gene>
    <name evidence="9" type="ORF">COCON_G00087530</name>
</gene>
<dbReference type="AlphaFoldDB" id="A0A9Q1DKE3"/>
<dbReference type="GO" id="GO:0008023">
    <property type="term" value="C:transcription elongation factor complex"/>
    <property type="evidence" value="ECO:0007669"/>
    <property type="project" value="InterPro"/>
</dbReference>
<evidence type="ECO:0000313" key="10">
    <source>
        <dbReference type="Proteomes" id="UP001152803"/>
    </source>
</evidence>
<accession>A0A9Q1DKE3</accession>
<dbReference type="GO" id="GO:0006368">
    <property type="term" value="P:transcription elongation by RNA polymerase II"/>
    <property type="evidence" value="ECO:0007669"/>
    <property type="project" value="InterPro"/>
</dbReference>
<feature type="domain" description="OCEL" evidence="8">
    <location>
        <begin position="418"/>
        <end position="528"/>
    </location>
</feature>
<dbReference type="Proteomes" id="UP001152803">
    <property type="component" value="Unassembled WGS sequence"/>
</dbReference>
<evidence type="ECO:0000256" key="2">
    <source>
        <dbReference type="ARBA" id="ARBA00009171"/>
    </source>
</evidence>
<protein>
    <recommendedName>
        <fullName evidence="8">OCEL domain-containing protein</fullName>
    </recommendedName>
</protein>
<dbReference type="Gene3D" id="6.10.140.340">
    <property type="match status" value="1"/>
</dbReference>
<dbReference type="PANTHER" id="PTHR23288">
    <property type="entry name" value="OCCLUDIN AND RNA POLYMERASE II ELONGATION FACTOR ELL"/>
    <property type="match status" value="1"/>
</dbReference>
<dbReference type="InterPro" id="IPR019464">
    <property type="entry name" value="ELL_N"/>
</dbReference>
<dbReference type="OrthoDB" id="6284217at2759"/>
<keyword evidence="4" id="KW-0804">Transcription</keyword>
<feature type="region of interest" description="Disordered" evidence="7">
    <location>
        <begin position="162"/>
        <end position="197"/>
    </location>
</feature>
<evidence type="ECO:0000313" key="9">
    <source>
        <dbReference type="EMBL" id="KAJ8274128.1"/>
    </source>
</evidence>
<feature type="region of interest" description="Disordered" evidence="7">
    <location>
        <begin position="333"/>
        <end position="354"/>
    </location>
</feature>
<evidence type="ECO:0000256" key="3">
    <source>
        <dbReference type="ARBA" id="ARBA00023015"/>
    </source>
</evidence>
<comment type="subcellular location">
    <subcellularLocation>
        <location evidence="1">Nucleus</location>
    </subcellularLocation>
</comment>
<dbReference type="InterPro" id="IPR010844">
    <property type="entry name" value="Occludin_ELL"/>
</dbReference>
<sequence>MATLKEDRCYGLSCGRVGYGTNVSVFHVKLTDSALRAFELYQSNKSLSAHPSIQFSTAQGKICIPRSERPCEVQTFTFDLSSLGRDLPQGSFDCVQQFITSDGQAALARLGGVQDKLTVCATDDSYQKARQSLAQAEEETRSRGAIVIKPGGRYPGKKVQVRRPAVGQTDVAPSRRTPRPVLIAGGGAGAGRRAQQRPLRDRISHLLALKPYRKPELLLRLKRDGLSSPEKDTLEPLLQEVAVLNGRDSTFTLKDGLFKELQQDWPGYSEGDQQLLRRVLKRKLCQSQNSLQVPGETPASPPKQRIIGSPSPKLLAGDFIDPLANKKQRISHLANKDPGLPSGRVSSSNGKEAGALGGAPAVVMSSGSGHVGSQLPLLVAPRPCALLSNIGDGQEKNSTDLNGICKTRSIPTSTSEDTDYLSKYSAIGSPEQRQVYKADFSVEYSEYRDLHGRIEGITRHFTLLDCELKQLQLGTDKYKTIHNQILQEYRKIKKTHPNYIQERNRCEYLHNKLAYIKRLVWEYDQHRLRPAQQTGLL</sequence>
<dbReference type="PANTHER" id="PTHR23288:SF9">
    <property type="entry name" value="RNA POLYMERASE II ELONGATION FACTOR ELL"/>
    <property type="match status" value="1"/>
</dbReference>
<evidence type="ECO:0000256" key="5">
    <source>
        <dbReference type="ARBA" id="ARBA00023242"/>
    </source>
</evidence>
<reference evidence="9" key="1">
    <citation type="journal article" date="2023" name="Science">
        <title>Genome structures resolve the early diversification of teleost fishes.</title>
        <authorList>
            <person name="Parey E."/>
            <person name="Louis A."/>
            <person name="Montfort J."/>
            <person name="Bouchez O."/>
            <person name="Roques C."/>
            <person name="Iampietro C."/>
            <person name="Lluch J."/>
            <person name="Castinel A."/>
            <person name="Donnadieu C."/>
            <person name="Desvignes T."/>
            <person name="Floi Bucao C."/>
            <person name="Jouanno E."/>
            <person name="Wen M."/>
            <person name="Mejri S."/>
            <person name="Dirks R."/>
            <person name="Jansen H."/>
            <person name="Henkel C."/>
            <person name="Chen W.J."/>
            <person name="Zahm M."/>
            <person name="Cabau C."/>
            <person name="Klopp C."/>
            <person name="Thompson A.W."/>
            <person name="Robinson-Rechavi M."/>
            <person name="Braasch I."/>
            <person name="Lecointre G."/>
            <person name="Bobe J."/>
            <person name="Postlethwait J.H."/>
            <person name="Berthelot C."/>
            <person name="Roest Crollius H."/>
            <person name="Guiguen Y."/>
        </authorList>
    </citation>
    <scope>NUCLEOTIDE SEQUENCE</scope>
    <source>
        <strain evidence="9">Concon-B</strain>
    </source>
</reference>
<dbReference type="EMBL" id="JAFJMO010000006">
    <property type="protein sequence ID" value="KAJ8274128.1"/>
    <property type="molecule type" value="Genomic_DNA"/>
</dbReference>
<evidence type="ECO:0000256" key="4">
    <source>
        <dbReference type="ARBA" id="ARBA00023163"/>
    </source>
</evidence>
<dbReference type="InterPro" id="IPR036390">
    <property type="entry name" value="WH_DNA-bd_sf"/>
</dbReference>
<keyword evidence="5" id="KW-0539">Nucleus</keyword>
<proteinExistence type="inferred from homology"/>
<dbReference type="GO" id="GO:0000987">
    <property type="term" value="F:cis-regulatory region sequence-specific DNA binding"/>
    <property type="evidence" value="ECO:0007669"/>
    <property type="project" value="TreeGrafter"/>
</dbReference>
<dbReference type="InterPro" id="IPR042065">
    <property type="entry name" value="E3_ELL-like"/>
</dbReference>
<feature type="region of interest" description="Disordered" evidence="7">
    <location>
        <begin position="289"/>
        <end position="311"/>
    </location>
</feature>
<evidence type="ECO:0000259" key="8">
    <source>
        <dbReference type="PROSITE" id="PS51980"/>
    </source>
</evidence>
<dbReference type="Pfam" id="PF07303">
    <property type="entry name" value="Occludin_ELL"/>
    <property type="match status" value="1"/>
</dbReference>
<organism evidence="9 10">
    <name type="scientific">Conger conger</name>
    <name type="common">Conger eel</name>
    <name type="synonym">Muraena conger</name>
    <dbReference type="NCBI Taxonomy" id="82655"/>
    <lineage>
        <taxon>Eukaryota</taxon>
        <taxon>Metazoa</taxon>
        <taxon>Chordata</taxon>
        <taxon>Craniata</taxon>
        <taxon>Vertebrata</taxon>
        <taxon>Euteleostomi</taxon>
        <taxon>Actinopterygii</taxon>
        <taxon>Neopterygii</taxon>
        <taxon>Teleostei</taxon>
        <taxon>Anguilliformes</taxon>
        <taxon>Congridae</taxon>
        <taxon>Conger</taxon>
    </lineage>
</organism>
<dbReference type="GO" id="GO:0032968">
    <property type="term" value="P:positive regulation of transcription elongation by RNA polymerase II"/>
    <property type="evidence" value="ECO:0007669"/>
    <property type="project" value="TreeGrafter"/>
</dbReference>
<dbReference type="SUPFAM" id="SSF144292">
    <property type="entry name" value="occludin/ELL-like"/>
    <property type="match status" value="1"/>
</dbReference>
<comment type="caution">
    <text evidence="9">The sequence shown here is derived from an EMBL/GenBank/DDBJ whole genome shotgun (WGS) entry which is preliminary data.</text>
</comment>
<dbReference type="PROSITE" id="PS51980">
    <property type="entry name" value="OCEL"/>
    <property type="match status" value="1"/>
</dbReference>
<dbReference type="GO" id="GO:0042795">
    <property type="term" value="P:snRNA transcription by RNA polymerase II"/>
    <property type="evidence" value="ECO:0007669"/>
    <property type="project" value="TreeGrafter"/>
</dbReference>
<keyword evidence="10" id="KW-1185">Reference proteome</keyword>
<evidence type="ECO:0000256" key="1">
    <source>
        <dbReference type="ARBA" id="ARBA00004123"/>
    </source>
</evidence>
<dbReference type="Gene3D" id="1.10.10.2670">
    <property type="entry name" value="E3 ubiquitin-protein ligase"/>
    <property type="match status" value="1"/>
</dbReference>
<dbReference type="Pfam" id="PF10390">
    <property type="entry name" value="ELL"/>
    <property type="match status" value="1"/>
</dbReference>
<dbReference type="SUPFAM" id="SSF46785">
    <property type="entry name" value="Winged helix' DNA-binding domain"/>
    <property type="match status" value="1"/>
</dbReference>
<dbReference type="InterPro" id="IPR031176">
    <property type="entry name" value="ELL/occludin"/>
</dbReference>